<organism evidence="1 2">
    <name type="scientific">Nitrosospira multiformis</name>
    <dbReference type="NCBI Taxonomy" id="1231"/>
    <lineage>
        <taxon>Bacteria</taxon>
        <taxon>Pseudomonadati</taxon>
        <taxon>Pseudomonadota</taxon>
        <taxon>Betaproteobacteria</taxon>
        <taxon>Nitrosomonadales</taxon>
        <taxon>Nitrosomonadaceae</taxon>
        <taxon>Nitrosospira</taxon>
    </lineage>
</organism>
<sequence length="37" mass="3995">EGNLDNAVMEGVVTRGFQVQDDVGERKQGCGRGRIGF</sequence>
<evidence type="ECO:0000313" key="2">
    <source>
        <dbReference type="Proteomes" id="UP000182649"/>
    </source>
</evidence>
<evidence type="ECO:0000313" key="1">
    <source>
        <dbReference type="EMBL" id="SFU40545.1"/>
    </source>
</evidence>
<protein>
    <submittedName>
        <fullName evidence="1">Uncharacterized protein</fullName>
    </submittedName>
</protein>
<dbReference type="Proteomes" id="UP000182649">
    <property type="component" value="Unassembled WGS sequence"/>
</dbReference>
<accession>A0A1I7FWH6</accession>
<reference evidence="1 2" key="1">
    <citation type="submission" date="2016-10" db="EMBL/GenBank/DDBJ databases">
        <authorList>
            <person name="de Groot N.N."/>
        </authorList>
    </citation>
    <scope>NUCLEOTIDE SEQUENCE [LARGE SCALE GENOMIC DNA]</scope>
    <source>
        <strain evidence="1 2">Nl14</strain>
    </source>
</reference>
<feature type="non-terminal residue" evidence="1">
    <location>
        <position position="1"/>
    </location>
</feature>
<proteinExistence type="predicted"/>
<dbReference type="AlphaFoldDB" id="A0A1I7FWH6"/>
<dbReference type="EMBL" id="FPBZ01000002">
    <property type="protein sequence ID" value="SFU40545.1"/>
    <property type="molecule type" value="Genomic_DNA"/>
</dbReference>
<gene>
    <name evidence="1" type="ORF">SAMN05216417_102283</name>
</gene>
<name>A0A1I7FWH6_9PROT</name>